<evidence type="ECO:0000259" key="1">
    <source>
        <dbReference type="PROSITE" id="PS50181"/>
    </source>
</evidence>
<proteinExistence type="predicted"/>
<organism evidence="2 3">
    <name type="scientific">Aspergillus udagawae</name>
    <dbReference type="NCBI Taxonomy" id="91492"/>
    <lineage>
        <taxon>Eukaryota</taxon>
        <taxon>Fungi</taxon>
        <taxon>Dikarya</taxon>
        <taxon>Ascomycota</taxon>
        <taxon>Pezizomycotina</taxon>
        <taxon>Eurotiomycetes</taxon>
        <taxon>Eurotiomycetidae</taxon>
        <taxon>Eurotiales</taxon>
        <taxon>Aspergillaceae</taxon>
        <taxon>Aspergillus</taxon>
        <taxon>Aspergillus subgen. Fumigati</taxon>
    </lineage>
</organism>
<evidence type="ECO:0000313" key="2">
    <source>
        <dbReference type="EMBL" id="GFF59299.1"/>
    </source>
</evidence>
<feature type="domain" description="F-box" evidence="1">
    <location>
        <begin position="1"/>
        <end position="39"/>
    </location>
</feature>
<protein>
    <recommendedName>
        <fullName evidence="1">F-box domain-containing protein</fullName>
    </recommendedName>
</protein>
<sequence>MPLHTLPEEVLQEVIDSLPSHQDVASLSLQCRRIHRLFEMATAQIPPGLGYIFVESSKPHPAERALELGDLHRLKEAIK</sequence>
<dbReference type="EMBL" id="BLKC01000210">
    <property type="protein sequence ID" value="GFF59299.1"/>
    <property type="molecule type" value="Genomic_DNA"/>
</dbReference>
<dbReference type="Gene3D" id="1.20.1280.50">
    <property type="match status" value="1"/>
</dbReference>
<comment type="caution">
    <text evidence="2">The sequence shown here is derived from an EMBL/GenBank/DDBJ whole genome shotgun (WGS) entry which is preliminary data.</text>
</comment>
<dbReference type="PROSITE" id="PS50181">
    <property type="entry name" value="FBOX"/>
    <property type="match status" value="1"/>
</dbReference>
<dbReference type="InterPro" id="IPR001810">
    <property type="entry name" value="F-box_dom"/>
</dbReference>
<dbReference type="Proteomes" id="UP000465221">
    <property type="component" value="Unassembled WGS sequence"/>
</dbReference>
<dbReference type="Pfam" id="PF12937">
    <property type="entry name" value="F-box-like"/>
    <property type="match status" value="1"/>
</dbReference>
<accession>A0A8H3SFX6</accession>
<dbReference type="AlphaFoldDB" id="A0A8H3SFX6"/>
<reference evidence="2 3" key="1">
    <citation type="submission" date="2020-01" db="EMBL/GenBank/DDBJ databases">
        <title>Draft genome sequence of Aspergillus udagawae IFM 46972.</title>
        <authorList>
            <person name="Takahashi H."/>
            <person name="Yaguchi T."/>
        </authorList>
    </citation>
    <scope>NUCLEOTIDE SEQUENCE [LARGE SCALE GENOMIC DNA]</scope>
    <source>
        <strain evidence="2 3">IFM 46972</strain>
    </source>
</reference>
<name>A0A8H3SFX6_9EURO</name>
<evidence type="ECO:0000313" key="3">
    <source>
        <dbReference type="Proteomes" id="UP000465221"/>
    </source>
</evidence>
<gene>
    <name evidence="2" type="ORF">IFM46972_11344</name>
</gene>